<evidence type="ECO:0000259" key="11">
    <source>
        <dbReference type="PROSITE" id="PS51202"/>
    </source>
</evidence>
<organism evidence="12 13">
    <name type="scientific">Candidatus Aquirickettsiella gammari</name>
    <dbReference type="NCBI Taxonomy" id="2016198"/>
    <lineage>
        <taxon>Bacteria</taxon>
        <taxon>Pseudomonadati</taxon>
        <taxon>Pseudomonadota</taxon>
        <taxon>Gammaproteobacteria</taxon>
        <taxon>Legionellales</taxon>
        <taxon>Coxiellaceae</taxon>
        <taxon>Candidatus Aquirickettsiella</taxon>
    </lineage>
</organism>
<gene>
    <name evidence="12" type="ORF">CFE62_003070</name>
</gene>
<name>A0A370CJ82_9COXI</name>
<evidence type="ECO:0000256" key="4">
    <source>
        <dbReference type="ARBA" id="ARBA00022449"/>
    </source>
</evidence>
<evidence type="ECO:0000256" key="2">
    <source>
        <dbReference type="ARBA" id="ARBA00005551"/>
    </source>
</evidence>
<feature type="transmembrane region" description="Helical" evidence="10">
    <location>
        <begin position="188"/>
        <end position="210"/>
    </location>
</feature>
<keyword evidence="3" id="KW-0813">Transport</keyword>
<feature type="transmembrane region" description="Helical" evidence="10">
    <location>
        <begin position="32"/>
        <end position="47"/>
    </location>
</feature>
<feature type="transmembrane region" description="Helical" evidence="10">
    <location>
        <begin position="452"/>
        <end position="479"/>
    </location>
</feature>
<dbReference type="InterPro" id="IPR006037">
    <property type="entry name" value="RCK_C"/>
</dbReference>
<keyword evidence="8" id="KW-0406">Ion transport</keyword>
<feature type="transmembrane region" description="Helical" evidence="10">
    <location>
        <begin position="222"/>
        <end position="240"/>
    </location>
</feature>
<comment type="caution">
    <text evidence="12">The sequence shown here is derived from an EMBL/GenBank/DDBJ whole genome shotgun (WGS) entry which is preliminary data.</text>
</comment>
<dbReference type="GO" id="GO:0015297">
    <property type="term" value="F:antiporter activity"/>
    <property type="evidence" value="ECO:0007669"/>
    <property type="project" value="UniProtKB-KW"/>
</dbReference>
<feature type="transmembrane region" description="Helical" evidence="10">
    <location>
        <begin position="271"/>
        <end position="292"/>
    </location>
</feature>
<comment type="subcellular location">
    <subcellularLocation>
        <location evidence="1">Membrane</location>
        <topology evidence="1">Multi-pass membrane protein</topology>
    </subcellularLocation>
</comment>
<feature type="transmembrane region" description="Helical" evidence="10">
    <location>
        <begin position="298"/>
        <end position="321"/>
    </location>
</feature>
<dbReference type="PANTHER" id="PTHR42751:SF3">
    <property type="entry name" value="SODIUM_GLUTAMATE SYMPORTER"/>
    <property type="match status" value="1"/>
</dbReference>
<dbReference type="EMBL" id="NMOS02000006">
    <property type="protein sequence ID" value="RDH40620.1"/>
    <property type="molecule type" value="Genomic_DNA"/>
</dbReference>
<dbReference type="Pfam" id="PF02080">
    <property type="entry name" value="TrkA_C"/>
    <property type="match status" value="1"/>
</dbReference>
<keyword evidence="4" id="KW-0050">Antiport</keyword>
<evidence type="ECO:0000256" key="10">
    <source>
        <dbReference type="SAM" id="Phobius"/>
    </source>
</evidence>
<feature type="transmembrane region" description="Helical" evidence="10">
    <location>
        <begin position="491"/>
        <end position="513"/>
    </location>
</feature>
<keyword evidence="5" id="KW-0630">Potassium</keyword>
<dbReference type="GO" id="GO:0008324">
    <property type="term" value="F:monoatomic cation transmembrane transporter activity"/>
    <property type="evidence" value="ECO:0007669"/>
    <property type="project" value="InterPro"/>
</dbReference>
<dbReference type="GO" id="GO:0006813">
    <property type="term" value="P:potassium ion transport"/>
    <property type="evidence" value="ECO:0007669"/>
    <property type="project" value="UniProtKB-KW"/>
</dbReference>
<keyword evidence="5" id="KW-0633">Potassium transport</keyword>
<evidence type="ECO:0000256" key="5">
    <source>
        <dbReference type="ARBA" id="ARBA00022538"/>
    </source>
</evidence>
<dbReference type="AlphaFoldDB" id="A0A370CJ82"/>
<dbReference type="PANTHER" id="PTHR42751">
    <property type="entry name" value="SODIUM/HYDROGEN EXCHANGER FAMILY/TRKA DOMAIN PROTEIN"/>
    <property type="match status" value="1"/>
</dbReference>
<dbReference type="PROSITE" id="PS51202">
    <property type="entry name" value="RCK_C"/>
    <property type="match status" value="1"/>
</dbReference>
<reference evidence="12 13" key="1">
    <citation type="journal article" date="2017" name="Int. J. Syst. Evol. Microbiol.">
        <title>Aquarickettsiella crustaci n. gen. n. sp. (Gammaproteobacteria: Legionellales: Coxiellaceae); a bacterial pathogen of the freshwater crustacean: Gammarus fossarum (Malacostraca: Amphipoda).</title>
        <authorList>
            <person name="Bojko J."/>
            <person name="Dunn A.M."/>
            <person name="Stebbing P.D."/>
            <person name="Van Aerle R."/>
            <person name="Bacela-Spychalska K."/>
            <person name="Bean T.P."/>
            <person name="Stentiford G.D."/>
        </authorList>
    </citation>
    <scope>NUCLEOTIDE SEQUENCE [LARGE SCALE GENOMIC DNA]</scope>
    <source>
        <strain evidence="12">RA15029</strain>
    </source>
</reference>
<dbReference type="Pfam" id="PF00999">
    <property type="entry name" value="Na_H_Exchanger"/>
    <property type="match status" value="1"/>
</dbReference>
<feature type="domain" description="RCK C-terminal" evidence="11">
    <location>
        <begin position="563"/>
        <end position="647"/>
    </location>
</feature>
<evidence type="ECO:0000313" key="13">
    <source>
        <dbReference type="Proteomes" id="UP000226429"/>
    </source>
</evidence>
<evidence type="ECO:0000256" key="8">
    <source>
        <dbReference type="ARBA" id="ARBA00023065"/>
    </source>
</evidence>
<dbReference type="Gene3D" id="1.20.1530.20">
    <property type="match status" value="1"/>
</dbReference>
<feature type="transmembrane region" description="Helical" evidence="10">
    <location>
        <begin position="90"/>
        <end position="108"/>
    </location>
</feature>
<proteinExistence type="inferred from homology"/>
<keyword evidence="6 10" id="KW-0812">Transmembrane</keyword>
<dbReference type="InterPro" id="IPR006153">
    <property type="entry name" value="Cation/H_exchanger_TM"/>
</dbReference>
<feature type="transmembrane region" description="Helical" evidence="10">
    <location>
        <begin position="6"/>
        <end position="25"/>
    </location>
</feature>
<feature type="transmembrane region" description="Helical" evidence="10">
    <location>
        <begin position="358"/>
        <end position="378"/>
    </location>
</feature>
<sequence>MQPLAPLIKDLAVILGVASLVTLLFQKIRQPVVLGYLLSGIIVGPHVPPYDLVTDVPSLHTLSELGVIFLMFCLGLDFSFHKLKRVGTPAIISGLFEVIAVLLIGIVLGKILGWPIYDCIFLGAALSISSTTIIIKAMEELGLKNKHFAELVFGILIVEDLLAILLLAGLSIVVGTHAVLSATLADSAIKLFIVVGSWFLIGYFLIPTLIRKLVDVANQETLTIVSVALCLLLVCIAAYFGYSTALGAFIMGSILAETDLIQFIEQYMRPIRDIFAAVFFISVGMLIDPSIIIHNIWIVLLIAIITIVAKILSTATGALAAGQSLTTAVRSGFSMAQIGEFSFIIAGLGLTLQVTRPALFPIIIAVSAITTFTTPYLIMSSASLSKRLEKNLPTHLKALLNHYTILIHRYLRLKKKRAVYSQYITRLLVNSVMVAIIFSLSEKWIFPAISGWILSIYWINTLSCLIALLLASPFIWGMIFAYRAFPHRHYAAIKPIIALGWIFTLTVIITLAITYFHTWSIILLLILIAFTLFSLLHKPLQKFYPWLEKRFLANIRTPSLQEISKDELATWGINLRGTDIRNNYYFINKTLQELDLAQQFGIHIVALYRGPKIILTPENHEKIRLYDKLFILGSDEQIDSFSQLLQINTYQEELELYNHLELKTFLLDKTHPFVGLSIEEAMKKNQIEGIVLGMERHGARKINPSKKTILHKEDLLILLVYKTTPLNT</sequence>
<comment type="similarity">
    <text evidence="2">Belongs to the monovalent cation:proton antiporter 2 (CPA2) transporter (TC 2.A.37) family.</text>
</comment>
<evidence type="ECO:0000256" key="9">
    <source>
        <dbReference type="ARBA" id="ARBA00023136"/>
    </source>
</evidence>
<accession>A0A370CJ82</accession>
<feature type="transmembrane region" description="Helical" evidence="10">
    <location>
        <begin position="147"/>
        <end position="168"/>
    </location>
</feature>
<evidence type="ECO:0000256" key="3">
    <source>
        <dbReference type="ARBA" id="ARBA00022448"/>
    </source>
</evidence>
<evidence type="ECO:0000256" key="1">
    <source>
        <dbReference type="ARBA" id="ARBA00004141"/>
    </source>
</evidence>
<reference evidence="12 13" key="2">
    <citation type="journal article" date="2018" name="J. Invertebr. Pathol.">
        <title>'Candidatus Aquirickettsiella gammari' (Gammaproteobacteria: Legionellales: Coxiellaceae): A bacterial pathogen of the freshwater crustacean Gammarus fossarum (Malacostraca: Amphipoda).</title>
        <authorList>
            <person name="Bojko J."/>
            <person name="Dunn A.M."/>
            <person name="Stebbing P.D."/>
            <person name="van Aerle R."/>
            <person name="Bacela-Spychalska K."/>
            <person name="Bean T.P."/>
            <person name="Urrutia A."/>
            <person name="Stentiford G.D."/>
        </authorList>
    </citation>
    <scope>NUCLEOTIDE SEQUENCE [LARGE SCALE GENOMIC DNA]</scope>
    <source>
        <strain evidence="12">RA15029</strain>
    </source>
</reference>
<feature type="transmembrane region" description="Helical" evidence="10">
    <location>
        <begin position="519"/>
        <end position="536"/>
    </location>
</feature>
<dbReference type="GO" id="GO:1902600">
    <property type="term" value="P:proton transmembrane transport"/>
    <property type="evidence" value="ECO:0007669"/>
    <property type="project" value="InterPro"/>
</dbReference>
<dbReference type="GO" id="GO:0016020">
    <property type="term" value="C:membrane"/>
    <property type="evidence" value="ECO:0007669"/>
    <property type="project" value="UniProtKB-SubCell"/>
</dbReference>
<evidence type="ECO:0000256" key="7">
    <source>
        <dbReference type="ARBA" id="ARBA00022989"/>
    </source>
</evidence>
<dbReference type="Gene3D" id="3.30.70.1450">
    <property type="entry name" value="Regulator of K+ conductance, C-terminal domain"/>
    <property type="match status" value="2"/>
</dbReference>
<evidence type="ECO:0000313" key="12">
    <source>
        <dbReference type="EMBL" id="RDH40620.1"/>
    </source>
</evidence>
<dbReference type="InterPro" id="IPR038770">
    <property type="entry name" value="Na+/solute_symporter_sf"/>
</dbReference>
<dbReference type="InterPro" id="IPR036721">
    <property type="entry name" value="RCK_C_sf"/>
</dbReference>
<keyword evidence="7 10" id="KW-1133">Transmembrane helix</keyword>
<feature type="transmembrane region" description="Helical" evidence="10">
    <location>
        <begin position="423"/>
        <end position="440"/>
    </location>
</feature>
<keyword evidence="9 10" id="KW-0472">Membrane</keyword>
<feature type="transmembrane region" description="Helical" evidence="10">
    <location>
        <begin position="333"/>
        <end position="352"/>
    </location>
</feature>
<keyword evidence="13" id="KW-1185">Reference proteome</keyword>
<dbReference type="Proteomes" id="UP000226429">
    <property type="component" value="Unassembled WGS sequence"/>
</dbReference>
<dbReference type="SUPFAM" id="SSF116726">
    <property type="entry name" value="TrkA C-terminal domain-like"/>
    <property type="match status" value="2"/>
</dbReference>
<evidence type="ECO:0000256" key="6">
    <source>
        <dbReference type="ARBA" id="ARBA00022692"/>
    </source>
</evidence>
<feature type="transmembrane region" description="Helical" evidence="10">
    <location>
        <begin position="59"/>
        <end position="78"/>
    </location>
</feature>
<protein>
    <submittedName>
        <fullName evidence="12">Sodium:proton antiporter</fullName>
    </submittedName>
</protein>